<dbReference type="InterPro" id="IPR049177">
    <property type="entry name" value="MgtC_SapB_SrpB_YhiD_N"/>
</dbReference>
<keyword evidence="5 6" id="KW-0472">Membrane</keyword>
<name>K1SHP0_9ZZZZ</name>
<dbReference type="EMBL" id="AJWZ01007383">
    <property type="protein sequence ID" value="EKC57053.1"/>
    <property type="molecule type" value="Genomic_DNA"/>
</dbReference>
<gene>
    <name evidence="8" type="ORF">OBE_10743</name>
</gene>
<evidence type="ECO:0000256" key="5">
    <source>
        <dbReference type="ARBA" id="ARBA00023136"/>
    </source>
</evidence>
<dbReference type="InterPro" id="IPR003416">
    <property type="entry name" value="MgtC/SapB/SrpB/YhiD_fam"/>
</dbReference>
<evidence type="ECO:0000256" key="4">
    <source>
        <dbReference type="ARBA" id="ARBA00022989"/>
    </source>
</evidence>
<dbReference type="Pfam" id="PF02308">
    <property type="entry name" value="MgtC"/>
    <property type="match status" value="1"/>
</dbReference>
<evidence type="ECO:0000256" key="1">
    <source>
        <dbReference type="ARBA" id="ARBA00004651"/>
    </source>
</evidence>
<comment type="subcellular location">
    <subcellularLocation>
        <location evidence="1">Cell membrane</location>
        <topology evidence="1">Multi-pass membrane protein</topology>
    </subcellularLocation>
</comment>
<evidence type="ECO:0000313" key="8">
    <source>
        <dbReference type="EMBL" id="EKC57053.1"/>
    </source>
</evidence>
<feature type="non-terminal residue" evidence="8">
    <location>
        <position position="70"/>
    </location>
</feature>
<keyword evidence="2" id="KW-1003">Cell membrane</keyword>
<keyword evidence="4 6" id="KW-1133">Transmembrane helix</keyword>
<evidence type="ECO:0000256" key="3">
    <source>
        <dbReference type="ARBA" id="ARBA00022692"/>
    </source>
</evidence>
<evidence type="ECO:0000256" key="6">
    <source>
        <dbReference type="SAM" id="Phobius"/>
    </source>
</evidence>
<evidence type="ECO:0000256" key="2">
    <source>
        <dbReference type="ARBA" id="ARBA00022475"/>
    </source>
</evidence>
<reference evidence="8" key="1">
    <citation type="journal article" date="2013" name="Environ. Microbiol.">
        <title>Microbiota from the distal guts of lean and obese adolescents exhibit partial functional redundancy besides clear differences in community structure.</title>
        <authorList>
            <person name="Ferrer M."/>
            <person name="Ruiz A."/>
            <person name="Lanza F."/>
            <person name="Haange S.B."/>
            <person name="Oberbach A."/>
            <person name="Till H."/>
            <person name="Bargiela R."/>
            <person name="Campoy C."/>
            <person name="Segura M.T."/>
            <person name="Richter M."/>
            <person name="von Bergen M."/>
            <person name="Seifert J."/>
            <person name="Suarez A."/>
        </authorList>
    </citation>
    <scope>NUCLEOTIDE SEQUENCE</scope>
</reference>
<sequence>MREWNKVEILDITSFLGFAIRLALAIFLGFIVGFERQWTKHQAGILTNVIVCVGAYAYTAFSYIALGDNI</sequence>
<dbReference type="GO" id="GO:0005886">
    <property type="term" value="C:plasma membrane"/>
    <property type="evidence" value="ECO:0007669"/>
    <property type="project" value="UniProtKB-SubCell"/>
</dbReference>
<feature type="domain" description="MgtC/SapB/SrpB/YhiD N-terminal" evidence="7">
    <location>
        <begin position="22"/>
        <end position="62"/>
    </location>
</feature>
<feature type="transmembrane region" description="Helical" evidence="6">
    <location>
        <begin position="12"/>
        <end position="33"/>
    </location>
</feature>
<comment type="caution">
    <text evidence="8">The sequence shown here is derived from an EMBL/GenBank/DDBJ whole genome shotgun (WGS) entry which is preliminary data.</text>
</comment>
<feature type="transmembrane region" description="Helical" evidence="6">
    <location>
        <begin position="45"/>
        <end position="66"/>
    </location>
</feature>
<dbReference type="PRINTS" id="PR01837">
    <property type="entry name" value="MGTCSAPBPROT"/>
</dbReference>
<proteinExistence type="predicted"/>
<keyword evidence="3 6" id="KW-0812">Transmembrane</keyword>
<evidence type="ECO:0000259" key="7">
    <source>
        <dbReference type="Pfam" id="PF02308"/>
    </source>
</evidence>
<dbReference type="AlphaFoldDB" id="K1SHP0"/>
<protein>
    <submittedName>
        <fullName evidence="8">Magnesium transporting ATPase protein C</fullName>
    </submittedName>
</protein>
<accession>K1SHP0</accession>
<organism evidence="8">
    <name type="scientific">human gut metagenome</name>
    <dbReference type="NCBI Taxonomy" id="408170"/>
    <lineage>
        <taxon>unclassified sequences</taxon>
        <taxon>metagenomes</taxon>
        <taxon>organismal metagenomes</taxon>
    </lineage>
</organism>